<reference evidence="1 2" key="1">
    <citation type="submission" date="2021-03" db="EMBL/GenBank/DDBJ databases">
        <authorList>
            <person name="Kim M.K."/>
        </authorList>
    </citation>
    <scope>NUCLEOTIDE SEQUENCE [LARGE SCALE GENOMIC DNA]</scope>
    <source>
        <strain evidence="1 2">BT442</strain>
    </source>
</reference>
<evidence type="ECO:0000313" key="2">
    <source>
        <dbReference type="Proteomes" id="UP000664369"/>
    </source>
</evidence>
<dbReference type="EMBL" id="JAGETZ010000003">
    <property type="protein sequence ID" value="MBO2009156.1"/>
    <property type="molecule type" value="Genomic_DNA"/>
</dbReference>
<keyword evidence="2" id="KW-1185">Reference proteome</keyword>
<protein>
    <submittedName>
        <fullName evidence="1">Uncharacterized protein</fullName>
    </submittedName>
</protein>
<sequence>MGYGEFHYGIGDLVQVAYNAPVRTITARGWLLVSYAQSNRREDAYQLDDGHWDWYWAAELYPIGQAPRPVFVYTG</sequence>
<organism evidence="1 2">
    <name type="scientific">Hymenobacter negativus</name>
    <dbReference type="NCBI Taxonomy" id="2795026"/>
    <lineage>
        <taxon>Bacteria</taxon>
        <taxon>Pseudomonadati</taxon>
        <taxon>Bacteroidota</taxon>
        <taxon>Cytophagia</taxon>
        <taxon>Cytophagales</taxon>
        <taxon>Hymenobacteraceae</taxon>
        <taxon>Hymenobacter</taxon>
    </lineage>
</organism>
<gene>
    <name evidence="1" type="ORF">J4E00_08835</name>
</gene>
<proteinExistence type="predicted"/>
<accession>A0ABS3QDG4</accession>
<evidence type="ECO:0000313" key="1">
    <source>
        <dbReference type="EMBL" id="MBO2009156.1"/>
    </source>
</evidence>
<dbReference type="RefSeq" id="WP_208174775.1">
    <property type="nucleotide sequence ID" value="NZ_JAGETZ010000003.1"/>
</dbReference>
<dbReference type="Proteomes" id="UP000664369">
    <property type="component" value="Unassembled WGS sequence"/>
</dbReference>
<name>A0ABS3QDG4_9BACT</name>
<comment type="caution">
    <text evidence="1">The sequence shown here is derived from an EMBL/GenBank/DDBJ whole genome shotgun (WGS) entry which is preliminary data.</text>
</comment>